<evidence type="ECO:0000256" key="2">
    <source>
        <dbReference type="ARBA" id="ARBA00022723"/>
    </source>
</evidence>
<dbReference type="EMBL" id="VUAA01000007">
    <property type="protein sequence ID" value="KAA1255222.1"/>
    <property type="molecule type" value="Genomic_DNA"/>
</dbReference>
<evidence type="ECO:0000313" key="6">
    <source>
        <dbReference type="Proteomes" id="UP000323225"/>
    </source>
</evidence>
<organism evidence="5 6">
    <name type="scientific">Vibrio cholerae</name>
    <dbReference type="NCBI Taxonomy" id="666"/>
    <lineage>
        <taxon>Bacteria</taxon>
        <taxon>Pseudomonadati</taxon>
        <taxon>Pseudomonadota</taxon>
        <taxon>Gammaproteobacteria</taxon>
        <taxon>Vibrionales</taxon>
        <taxon>Vibrionaceae</taxon>
        <taxon>Vibrio</taxon>
    </lineage>
</organism>
<dbReference type="GO" id="GO:0006107">
    <property type="term" value="P:oxaloacetate metabolic process"/>
    <property type="evidence" value="ECO:0007669"/>
    <property type="project" value="TreeGrafter"/>
</dbReference>
<evidence type="ECO:0000256" key="3">
    <source>
        <dbReference type="ARBA" id="ARBA00022842"/>
    </source>
</evidence>
<dbReference type="PIRSF" id="PIRSF015582">
    <property type="entry name" value="Cit_lyase_B"/>
    <property type="match status" value="1"/>
</dbReference>
<keyword evidence="3 4" id="KW-0460">Magnesium</keyword>
<accession>A0A5Q6PK69</accession>
<dbReference type="InterPro" id="IPR040442">
    <property type="entry name" value="Pyrv_kinase-like_dom_sf"/>
</dbReference>
<dbReference type="InterPro" id="IPR039480">
    <property type="entry name" value="C-C_Bond_Lyase-like"/>
</dbReference>
<dbReference type="Pfam" id="PF15617">
    <property type="entry name" value="C-C_Bond_Lyase"/>
    <property type="match status" value="1"/>
</dbReference>
<dbReference type="InterPro" id="IPR015813">
    <property type="entry name" value="Pyrv/PenolPyrv_kinase-like_dom"/>
</dbReference>
<proteinExistence type="predicted"/>
<dbReference type="Gene3D" id="3.20.20.60">
    <property type="entry name" value="Phosphoenolpyruvate-binding domains"/>
    <property type="match status" value="1"/>
</dbReference>
<reference evidence="5 6" key="1">
    <citation type="submission" date="2019-09" db="EMBL/GenBank/DDBJ databases">
        <authorList>
            <person name="Kritzky A."/>
            <person name="Schelkanova E.Y."/>
            <person name="Alkhova Z.V."/>
            <person name="Smirnova N.I."/>
        </authorList>
    </citation>
    <scope>NUCLEOTIDE SEQUENCE [LARGE SCALE GENOMIC DNA]</scope>
    <source>
        <strain evidence="5 6">M1526</strain>
    </source>
</reference>
<dbReference type="PANTHER" id="PTHR32308:SF10">
    <property type="entry name" value="CITRATE LYASE SUBUNIT BETA"/>
    <property type="match status" value="1"/>
</dbReference>
<feature type="binding site" evidence="4">
    <location>
        <position position="162"/>
    </location>
    <ligand>
        <name>Mg(2+)</name>
        <dbReference type="ChEBI" id="CHEBI:18420"/>
    </ligand>
</feature>
<name>A0A5Q6PK69_VIBCL</name>
<dbReference type="GO" id="GO:0003824">
    <property type="term" value="F:catalytic activity"/>
    <property type="evidence" value="ECO:0007669"/>
    <property type="project" value="InterPro"/>
</dbReference>
<dbReference type="SUPFAM" id="SSF51621">
    <property type="entry name" value="Phosphoenolpyruvate/pyruvate domain"/>
    <property type="match status" value="1"/>
</dbReference>
<evidence type="ECO:0000313" key="5">
    <source>
        <dbReference type="EMBL" id="KAA1255222.1"/>
    </source>
</evidence>
<evidence type="ECO:0000256" key="4">
    <source>
        <dbReference type="PIRSR" id="PIRSR015582-2"/>
    </source>
</evidence>
<comment type="caution">
    <text evidence="5">The sequence shown here is derived from an EMBL/GenBank/DDBJ whole genome shotgun (WGS) entry which is preliminary data.</text>
</comment>
<dbReference type="AlphaFoldDB" id="A0A5Q6PK69"/>
<evidence type="ECO:0000256" key="1">
    <source>
        <dbReference type="ARBA" id="ARBA00001946"/>
    </source>
</evidence>
<dbReference type="Proteomes" id="UP000323225">
    <property type="component" value="Unassembled WGS sequence"/>
</dbReference>
<dbReference type="PANTHER" id="PTHR32308">
    <property type="entry name" value="LYASE BETA SUBUNIT, PUTATIVE (AFU_ORTHOLOGUE AFUA_4G13030)-RELATED"/>
    <property type="match status" value="1"/>
</dbReference>
<protein>
    <submittedName>
        <fullName evidence="5">ATP/GTP-binding protein</fullName>
    </submittedName>
</protein>
<sequence>MSNKYFQLGASLYTPATNKNLLKELDGLKSESKSMIVDTEDAVSEERLEEALENLEAALKKTVDKSKIKKLRFIRPRNSTVLKRILKMEGVEKIDGFVLPKCTIDSSIIYREILENCGMSFGVMPTIESIEMTKSSKIEQLKSIFKSFEKTEIICIRIGGNDLFNELGLKRHPKVTIYETPLRIIIEKIVLGFKTSGFEIASPVFDIIDDRITLQRELEYDMSYGFFAKTAIHPSQAIIIEQHIGEYAKQNVSKAKGVITESNAVYIHDGQMMEKTCHINWSQRIVSLSRNY</sequence>
<dbReference type="GO" id="GO:0000287">
    <property type="term" value="F:magnesium ion binding"/>
    <property type="evidence" value="ECO:0007669"/>
    <property type="project" value="TreeGrafter"/>
</dbReference>
<comment type="cofactor">
    <cofactor evidence="1">
        <name>Mg(2+)</name>
        <dbReference type="ChEBI" id="CHEBI:18420"/>
    </cofactor>
</comment>
<keyword evidence="2 4" id="KW-0479">Metal-binding</keyword>
<gene>
    <name evidence="5" type="ORF">F0M16_08370</name>
</gene>
<dbReference type="InterPro" id="IPR011206">
    <property type="entry name" value="Citrate_lyase_beta/mcl1/mcl2"/>
</dbReference>